<keyword evidence="3 7" id="KW-0645">Protease</keyword>
<dbReference type="PANTHER" id="PTHR11802">
    <property type="entry name" value="SERINE PROTEASE FAMILY S10 SERINE CARBOXYPEPTIDASE"/>
    <property type="match status" value="1"/>
</dbReference>
<keyword evidence="6" id="KW-0325">Glycoprotein</keyword>
<evidence type="ECO:0000256" key="3">
    <source>
        <dbReference type="ARBA" id="ARBA00022670"/>
    </source>
</evidence>
<dbReference type="GO" id="GO:0006508">
    <property type="term" value="P:proteolysis"/>
    <property type="evidence" value="ECO:0007669"/>
    <property type="project" value="UniProtKB-KW"/>
</dbReference>
<dbReference type="PROSITE" id="PS00131">
    <property type="entry name" value="CARBOXYPEPT_SER_SER"/>
    <property type="match status" value="1"/>
</dbReference>
<evidence type="ECO:0000256" key="7">
    <source>
        <dbReference type="RuleBase" id="RU361156"/>
    </source>
</evidence>
<sequence>MLFILIAAVYALAVQKSILADKRDEYKVGELPADWDVPPSYAGLIPIPTTKEQKSIFFWYFEAQVPLEDNPPLIIWLQGGPGSSSMIGLFYEMGPFFINEKIEKNPNTWNKHAAMLFIDNPVGTGFSFVQDNPKSVEDLDYIATSDLIDPNTAIFHQKCLAYERYDKPNYKNGYPTNQAAVANDLIYFLDEFYTIFPEQKESRLYVTGESYAGKYVPALAYHIHKVNQKRQDFKIPLVGVGIGNGLTDPITQIKYHAPLALALGLVSHKVAKDIEKLAELAIHYICRFDWENALKARQTLFNIFKTESGSINWYDVRKSSTQYDREPMLSFLDLESTRQAINVGDHAYGKDPNIDIHMRDDIMQSAASYFPELLDNGYQVLLYQGQFDFRDGVWSNSEWIEHINWKHQKKYLNADRQIWKQEQVAGYYTRFENLVRFELLNAGHLAPGDQGLYTLKMIEEFLLGYK</sequence>
<dbReference type="InterPro" id="IPR018202">
    <property type="entry name" value="Ser_caboxypep_ser_AS"/>
</dbReference>
<organism evidence="8 9">
    <name type="scientific">Boothiomyces macroporosus</name>
    <dbReference type="NCBI Taxonomy" id="261099"/>
    <lineage>
        <taxon>Eukaryota</taxon>
        <taxon>Fungi</taxon>
        <taxon>Fungi incertae sedis</taxon>
        <taxon>Chytridiomycota</taxon>
        <taxon>Chytridiomycota incertae sedis</taxon>
        <taxon>Chytridiomycetes</taxon>
        <taxon>Rhizophydiales</taxon>
        <taxon>Terramycetaceae</taxon>
        <taxon>Boothiomyces</taxon>
    </lineage>
</organism>
<accession>A0AAD5UGQ8</accession>
<dbReference type="EC" id="3.4.16.-" evidence="7"/>
<dbReference type="PRINTS" id="PR00724">
    <property type="entry name" value="CRBOXYPTASEC"/>
</dbReference>
<dbReference type="EMBL" id="JADGKB010000035">
    <property type="protein sequence ID" value="KAJ3257681.1"/>
    <property type="molecule type" value="Genomic_DNA"/>
</dbReference>
<evidence type="ECO:0000313" key="8">
    <source>
        <dbReference type="EMBL" id="KAJ3257681.1"/>
    </source>
</evidence>
<evidence type="ECO:0000256" key="4">
    <source>
        <dbReference type="ARBA" id="ARBA00022729"/>
    </source>
</evidence>
<evidence type="ECO:0000313" key="9">
    <source>
        <dbReference type="Proteomes" id="UP001210925"/>
    </source>
</evidence>
<keyword evidence="2 7" id="KW-0121">Carboxypeptidase</keyword>
<reference evidence="8" key="1">
    <citation type="submission" date="2020-05" db="EMBL/GenBank/DDBJ databases">
        <title>Phylogenomic resolution of chytrid fungi.</title>
        <authorList>
            <person name="Stajich J.E."/>
            <person name="Amses K."/>
            <person name="Simmons R."/>
            <person name="Seto K."/>
            <person name="Myers J."/>
            <person name="Bonds A."/>
            <person name="Quandt C.A."/>
            <person name="Barry K."/>
            <person name="Liu P."/>
            <person name="Grigoriev I."/>
            <person name="Longcore J.E."/>
            <person name="James T.Y."/>
        </authorList>
    </citation>
    <scope>NUCLEOTIDE SEQUENCE</scope>
    <source>
        <strain evidence="8">PLAUS21</strain>
    </source>
</reference>
<keyword evidence="5 7" id="KW-0378">Hydrolase</keyword>
<evidence type="ECO:0000256" key="1">
    <source>
        <dbReference type="ARBA" id="ARBA00009431"/>
    </source>
</evidence>
<proteinExistence type="inferred from homology"/>
<dbReference type="Pfam" id="PF00450">
    <property type="entry name" value="Peptidase_S10"/>
    <property type="match status" value="1"/>
</dbReference>
<keyword evidence="4 7" id="KW-0732">Signal</keyword>
<comment type="caution">
    <text evidence="8">The sequence shown here is derived from an EMBL/GenBank/DDBJ whole genome shotgun (WGS) entry which is preliminary data.</text>
</comment>
<evidence type="ECO:0000256" key="2">
    <source>
        <dbReference type="ARBA" id="ARBA00022645"/>
    </source>
</evidence>
<dbReference type="InterPro" id="IPR029058">
    <property type="entry name" value="AB_hydrolase_fold"/>
</dbReference>
<dbReference type="SUPFAM" id="SSF53474">
    <property type="entry name" value="alpha/beta-Hydrolases"/>
    <property type="match status" value="1"/>
</dbReference>
<protein>
    <recommendedName>
        <fullName evidence="7">Carboxypeptidase</fullName>
        <ecNumber evidence="7">3.4.16.-</ecNumber>
    </recommendedName>
</protein>
<dbReference type="AlphaFoldDB" id="A0AAD5UGQ8"/>
<dbReference type="GO" id="GO:0004185">
    <property type="term" value="F:serine-type carboxypeptidase activity"/>
    <property type="evidence" value="ECO:0007669"/>
    <property type="project" value="UniProtKB-UniRule"/>
</dbReference>
<dbReference type="Gene3D" id="3.40.50.1820">
    <property type="entry name" value="alpha/beta hydrolase"/>
    <property type="match status" value="1"/>
</dbReference>
<evidence type="ECO:0000256" key="6">
    <source>
        <dbReference type="ARBA" id="ARBA00023180"/>
    </source>
</evidence>
<dbReference type="Proteomes" id="UP001210925">
    <property type="component" value="Unassembled WGS sequence"/>
</dbReference>
<feature type="signal peptide" evidence="7">
    <location>
        <begin position="1"/>
        <end position="20"/>
    </location>
</feature>
<dbReference type="InterPro" id="IPR001563">
    <property type="entry name" value="Peptidase_S10"/>
</dbReference>
<evidence type="ECO:0000256" key="5">
    <source>
        <dbReference type="ARBA" id="ARBA00022801"/>
    </source>
</evidence>
<dbReference type="PANTHER" id="PTHR11802:SF472">
    <property type="entry name" value="SERINE CARBOXYPEPTIDASE CPVL-RELATED"/>
    <property type="match status" value="1"/>
</dbReference>
<feature type="chain" id="PRO_5041781219" description="Carboxypeptidase" evidence="7">
    <location>
        <begin position="21"/>
        <end position="466"/>
    </location>
</feature>
<gene>
    <name evidence="8" type="ORF">HK103_004308</name>
</gene>
<keyword evidence="9" id="KW-1185">Reference proteome</keyword>
<name>A0AAD5UGQ8_9FUNG</name>
<comment type="similarity">
    <text evidence="1 7">Belongs to the peptidase S10 family.</text>
</comment>